<keyword evidence="3 5" id="KW-1133">Transmembrane helix</keyword>
<dbReference type="EMBL" id="LT841305">
    <property type="protein sequence ID" value="SMH66787.1"/>
    <property type="molecule type" value="Genomic_DNA"/>
</dbReference>
<dbReference type="GO" id="GO:0012505">
    <property type="term" value="C:endomembrane system"/>
    <property type="evidence" value="ECO:0007669"/>
    <property type="project" value="UniProtKB-SubCell"/>
</dbReference>
<evidence type="ECO:0000313" key="7">
    <source>
        <dbReference type="EMBL" id="SMH66787.1"/>
    </source>
</evidence>
<dbReference type="Proteomes" id="UP000193925">
    <property type="component" value="Chromosome AFERRI"/>
</dbReference>
<accession>A0A060UPV0</accession>
<dbReference type="AlphaFoldDB" id="A0A060UPV0"/>
<reference evidence="6" key="2">
    <citation type="submission" date="2014-07" db="EMBL/GenBank/DDBJ databases">
        <title>Initial genome analysis of the psychrotolerant acidophile Acidithiobacillus ferrivorans CF27: insights into iron and sulfur oxidation pathways and into biofilm formation.</title>
        <authorList>
            <person name="Talla E."/>
            <person name="Hedrich S."/>
            <person name="Mangenot S."/>
            <person name="Ji B."/>
            <person name="Johnson D.B."/>
            <person name="Barbe V."/>
            <person name="Bonnefoy V."/>
        </authorList>
    </citation>
    <scope>NUCLEOTIDE SEQUENCE [LARGE SCALE GENOMIC DNA]</scope>
    <source>
        <strain evidence="6">CF27</strain>
    </source>
</reference>
<comment type="subcellular location">
    <subcellularLocation>
        <location evidence="1">Endomembrane system</location>
        <topology evidence="1">Multi-pass membrane protein</topology>
    </subcellularLocation>
</comment>
<evidence type="ECO:0000256" key="5">
    <source>
        <dbReference type="SAM" id="Phobius"/>
    </source>
</evidence>
<evidence type="ECO:0000313" key="8">
    <source>
        <dbReference type="Proteomes" id="UP000193925"/>
    </source>
</evidence>
<feature type="transmembrane region" description="Helical" evidence="5">
    <location>
        <begin position="184"/>
        <end position="204"/>
    </location>
</feature>
<gene>
    <name evidence="6" type="ORF">AFERRI_100019</name>
    <name evidence="7" type="ORF">AFERRI_40136</name>
</gene>
<organism evidence="6">
    <name type="scientific">Acidithiobacillus ferrivorans</name>
    <dbReference type="NCBI Taxonomy" id="160808"/>
    <lineage>
        <taxon>Bacteria</taxon>
        <taxon>Pseudomonadati</taxon>
        <taxon>Pseudomonadota</taxon>
        <taxon>Acidithiobacillia</taxon>
        <taxon>Acidithiobacillales</taxon>
        <taxon>Acidithiobacillaceae</taxon>
        <taxon>Acidithiobacillus</taxon>
    </lineage>
</organism>
<reference evidence="7 8" key="3">
    <citation type="submission" date="2017-03" db="EMBL/GenBank/DDBJ databases">
        <authorList>
            <person name="Regsiter A."/>
            <person name="William W."/>
        </authorList>
    </citation>
    <scope>NUCLEOTIDE SEQUENCE [LARGE SCALE GENOMIC DNA]</scope>
    <source>
        <strain evidence="7">PRJEB5721</strain>
    </source>
</reference>
<dbReference type="CDD" id="cd02432">
    <property type="entry name" value="Nodulin-21_like_1"/>
    <property type="match status" value="1"/>
</dbReference>
<dbReference type="GO" id="GO:0005384">
    <property type="term" value="F:manganese ion transmembrane transporter activity"/>
    <property type="evidence" value="ECO:0007669"/>
    <property type="project" value="InterPro"/>
</dbReference>
<evidence type="ECO:0008006" key="9">
    <source>
        <dbReference type="Google" id="ProtNLM"/>
    </source>
</evidence>
<keyword evidence="2 5" id="KW-0812">Transmembrane</keyword>
<evidence type="ECO:0000256" key="4">
    <source>
        <dbReference type="ARBA" id="ARBA00023136"/>
    </source>
</evidence>
<dbReference type="InterPro" id="IPR008217">
    <property type="entry name" value="Ccc1_fam"/>
</dbReference>
<name>A0A060UPV0_9PROT</name>
<evidence type="ECO:0000256" key="2">
    <source>
        <dbReference type="ARBA" id="ARBA00022692"/>
    </source>
</evidence>
<dbReference type="EMBL" id="CCCS020000002">
    <property type="protein sequence ID" value="CDQ08584.1"/>
    <property type="molecule type" value="Genomic_DNA"/>
</dbReference>
<keyword evidence="8" id="KW-1185">Reference proteome</keyword>
<feature type="transmembrane region" description="Helical" evidence="5">
    <location>
        <begin position="216"/>
        <end position="236"/>
    </location>
</feature>
<dbReference type="PANTHER" id="PTHR31851">
    <property type="entry name" value="FE(2+)/MN(2+) TRANSPORTER PCL1"/>
    <property type="match status" value="1"/>
</dbReference>
<reference evidence="6" key="1">
    <citation type="submission" date="2014-03" db="EMBL/GenBank/DDBJ databases">
        <authorList>
            <person name="Genoscope - CEA"/>
        </authorList>
    </citation>
    <scope>NUCLEOTIDE SEQUENCE [LARGE SCALE GENOMIC DNA]</scope>
    <source>
        <strain evidence="6">CF27</strain>
    </source>
</reference>
<evidence type="ECO:0000256" key="1">
    <source>
        <dbReference type="ARBA" id="ARBA00004127"/>
    </source>
</evidence>
<dbReference type="GO" id="GO:0030026">
    <property type="term" value="P:intracellular manganese ion homeostasis"/>
    <property type="evidence" value="ECO:0007669"/>
    <property type="project" value="InterPro"/>
</dbReference>
<feature type="transmembrane region" description="Helical" evidence="5">
    <location>
        <begin position="157"/>
        <end position="178"/>
    </location>
</feature>
<dbReference type="Pfam" id="PF01988">
    <property type="entry name" value="VIT1"/>
    <property type="match status" value="1"/>
</dbReference>
<sequence length="241" mass="25276">MQKMVRTGLPFKLHQERHHHGNIGWLRASVLGANDGLLSTASLLAGVAAGRASHEQILLAGVAALVAGAFAMAAGEYVSVSSQADTQLADLEIERRELKKNPDKELLELRDIYMVRGLDEALAQQVAAQLMQRDALAAHARDELGLTEMAKARPGEAALASAASFVCGALFPVLIAAFVFHSEVLPVLFTTTILLLVILGAVAAKAGGASMMKGALRVVVWGALSMIATSLIGHLLGQAAI</sequence>
<proteinExistence type="predicted"/>
<protein>
    <recommendedName>
        <fullName evidence="9">VIT family protein</fullName>
    </recommendedName>
</protein>
<evidence type="ECO:0000256" key="3">
    <source>
        <dbReference type="ARBA" id="ARBA00022989"/>
    </source>
</evidence>
<evidence type="ECO:0000313" key="6">
    <source>
        <dbReference type="EMBL" id="CDQ08584.1"/>
    </source>
</evidence>
<keyword evidence="4 5" id="KW-0472">Membrane</keyword>